<feature type="compositionally biased region" description="Pro residues" evidence="1">
    <location>
        <begin position="15"/>
        <end position="24"/>
    </location>
</feature>
<feature type="region of interest" description="Disordered" evidence="1">
    <location>
        <begin position="125"/>
        <end position="145"/>
    </location>
</feature>
<reference evidence="2 3" key="1">
    <citation type="submission" date="2019-07" db="EMBL/GenBank/DDBJ databases">
        <title>Draft genome assembly of a fouling barnacle, Amphibalanus amphitrite (Darwin, 1854): The first reference genome for Thecostraca.</title>
        <authorList>
            <person name="Kim W."/>
        </authorList>
    </citation>
    <scope>NUCLEOTIDE SEQUENCE [LARGE SCALE GENOMIC DNA]</scope>
    <source>
        <strain evidence="2">SNU_AA5</strain>
        <tissue evidence="2">Soma without cirri and trophi</tissue>
    </source>
</reference>
<feature type="compositionally biased region" description="Pro residues" evidence="1">
    <location>
        <begin position="44"/>
        <end position="65"/>
    </location>
</feature>
<dbReference type="Proteomes" id="UP000440578">
    <property type="component" value="Unassembled WGS sequence"/>
</dbReference>
<dbReference type="EMBL" id="VIIS01001760">
    <property type="protein sequence ID" value="KAF0293229.1"/>
    <property type="molecule type" value="Genomic_DNA"/>
</dbReference>
<feature type="region of interest" description="Disordered" evidence="1">
    <location>
        <begin position="174"/>
        <end position="197"/>
    </location>
</feature>
<proteinExistence type="predicted"/>
<accession>A0A6A4VJF0</accession>
<protein>
    <submittedName>
        <fullName evidence="2">Uncharacterized protein</fullName>
    </submittedName>
</protein>
<sequence>MWSRPRLTRTQSWPLPSPGPPSPPEQCTCQPPAPAVPNGCAAPRAPPPAAPPAPPAAPQRPPAPPLGARMRVVLDKVGKTRSMFQMTPPPDPAPLPDLEQIFTYTRVPDTLRRPGLKFFKRFQTVDSGSGESGGDGGESAGSLAGSVERSRAALAAQSSTLSSNCTLPCRADSKASGPELAELPETKEASGEHSATSNNAKRFPTIYLHYYPETGWAWVVAVCALLARLALAGLHAATGLLLHHCQRLQFQHAQQPELGEYRAGERAYSEYRSQCRPEERADCILDRADL</sequence>
<organism evidence="2 3">
    <name type="scientific">Amphibalanus amphitrite</name>
    <name type="common">Striped barnacle</name>
    <name type="synonym">Balanus amphitrite</name>
    <dbReference type="NCBI Taxonomy" id="1232801"/>
    <lineage>
        <taxon>Eukaryota</taxon>
        <taxon>Metazoa</taxon>
        <taxon>Ecdysozoa</taxon>
        <taxon>Arthropoda</taxon>
        <taxon>Crustacea</taxon>
        <taxon>Multicrustacea</taxon>
        <taxon>Cirripedia</taxon>
        <taxon>Thoracica</taxon>
        <taxon>Thoracicalcarea</taxon>
        <taxon>Balanomorpha</taxon>
        <taxon>Balanoidea</taxon>
        <taxon>Balanidae</taxon>
        <taxon>Amphibalaninae</taxon>
        <taxon>Amphibalanus</taxon>
    </lineage>
</organism>
<name>A0A6A4VJF0_AMPAM</name>
<dbReference type="AlphaFoldDB" id="A0A6A4VJF0"/>
<evidence type="ECO:0000313" key="3">
    <source>
        <dbReference type="Proteomes" id="UP000440578"/>
    </source>
</evidence>
<keyword evidence="3" id="KW-1185">Reference proteome</keyword>
<feature type="compositionally biased region" description="Gly residues" evidence="1">
    <location>
        <begin position="130"/>
        <end position="139"/>
    </location>
</feature>
<feature type="region of interest" description="Disordered" evidence="1">
    <location>
        <begin position="1"/>
        <end position="70"/>
    </location>
</feature>
<evidence type="ECO:0000256" key="1">
    <source>
        <dbReference type="SAM" id="MobiDB-lite"/>
    </source>
</evidence>
<evidence type="ECO:0000313" key="2">
    <source>
        <dbReference type="EMBL" id="KAF0293229.1"/>
    </source>
</evidence>
<comment type="caution">
    <text evidence="2">The sequence shown here is derived from an EMBL/GenBank/DDBJ whole genome shotgun (WGS) entry which is preliminary data.</text>
</comment>
<gene>
    <name evidence="2" type="ORF">FJT64_008887</name>
</gene>